<feature type="domain" description="Cytochrome c" evidence="10">
    <location>
        <begin position="88"/>
        <end position="237"/>
    </location>
</feature>
<feature type="non-terminal residue" evidence="11">
    <location>
        <position position="237"/>
    </location>
</feature>
<evidence type="ECO:0000256" key="1">
    <source>
        <dbReference type="ARBA" id="ARBA00004370"/>
    </source>
</evidence>
<evidence type="ECO:0000256" key="3">
    <source>
        <dbReference type="ARBA" id="ARBA00022617"/>
    </source>
</evidence>
<name>A0ABY7ERC9_MYAAR</name>
<evidence type="ECO:0000313" key="11">
    <source>
        <dbReference type="EMBL" id="WAR12513.1"/>
    </source>
</evidence>
<dbReference type="Pfam" id="PF02167">
    <property type="entry name" value="Cytochrom_C1"/>
    <property type="match status" value="1"/>
</dbReference>
<proteinExistence type="inferred from homology"/>
<dbReference type="PRINTS" id="PR00603">
    <property type="entry name" value="CYTOCHROMEC1"/>
</dbReference>
<evidence type="ECO:0000256" key="9">
    <source>
        <dbReference type="PROSITE-ProRule" id="PRU00433"/>
    </source>
</evidence>
<reference evidence="11" key="1">
    <citation type="submission" date="2022-11" db="EMBL/GenBank/DDBJ databases">
        <title>Centuries of genome instability and evolution in soft-shell clam transmissible cancer (bioRxiv).</title>
        <authorList>
            <person name="Hart S.F.M."/>
            <person name="Yonemitsu M.A."/>
            <person name="Giersch R.M."/>
            <person name="Beal B.F."/>
            <person name="Arriagada G."/>
            <person name="Davis B.W."/>
            <person name="Ostrander E.A."/>
            <person name="Goff S.P."/>
            <person name="Metzger M.J."/>
        </authorList>
    </citation>
    <scope>NUCLEOTIDE SEQUENCE</scope>
    <source>
        <strain evidence="11">MELC-2E11</strain>
        <tissue evidence="11">Siphon/mantle</tissue>
    </source>
</reference>
<dbReference type="InterPro" id="IPR036909">
    <property type="entry name" value="Cyt_c-like_dom_sf"/>
</dbReference>
<dbReference type="Proteomes" id="UP001164746">
    <property type="component" value="Chromosome 8"/>
</dbReference>
<evidence type="ECO:0000256" key="7">
    <source>
        <dbReference type="ARBA" id="ARBA00023004"/>
    </source>
</evidence>
<dbReference type="PROSITE" id="PS51007">
    <property type="entry name" value="CYTC"/>
    <property type="match status" value="1"/>
</dbReference>
<dbReference type="InterPro" id="IPR009056">
    <property type="entry name" value="Cyt_c-like_dom"/>
</dbReference>
<keyword evidence="3 9" id="KW-0349">Heme</keyword>
<accession>A0ABY7ERC9</accession>
<organism evidence="11 12">
    <name type="scientific">Mya arenaria</name>
    <name type="common">Soft-shell clam</name>
    <dbReference type="NCBI Taxonomy" id="6604"/>
    <lineage>
        <taxon>Eukaryota</taxon>
        <taxon>Metazoa</taxon>
        <taxon>Spiralia</taxon>
        <taxon>Lophotrochozoa</taxon>
        <taxon>Mollusca</taxon>
        <taxon>Bivalvia</taxon>
        <taxon>Autobranchia</taxon>
        <taxon>Heteroconchia</taxon>
        <taxon>Euheterodonta</taxon>
        <taxon>Imparidentia</taxon>
        <taxon>Neoheterodontei</taxon>
        <taxon>Myida</taxon>
        <taxon>Myoidea</taxon>
        <taxon>Myidae</taxon>
        <taxon>Mya</taxon>
    </lineage>
</organism>
<comment type="subcellular location">
    <subcellularLocation>
        <location evidence="1">Membrane</location>
    </subcellularLocation>
</comment>
<protein>
    <submittedName>
        <fullName evidence="11">CY1-like protein</fullName>
    </submittedName>
</protein>
<dbReference type="InterPro" id="IPR002326">
    <property type="entry name" value="Cyt_c1"/>
</dbReference>
<dbReference type="PANTHER" id="PTHR10266:SF3">
    <property type="entry name" value="CYTOCHROME C1, HEME PROTEIN, MITOCHONDRIAL"/>
    <property type="match status" value="1"/>
</dbReference>
<evidence type="ECO:0000256" key="4">
    <source>
        <dbReference type="ARBA" id="ARBA00022692"/>
    </source>
</evidence>
<keyword evidence="5 9" id="KW-0479">Metal-binding</keyword>
<evidence type="ECO:0000256" key="5">
    <source>
        <dbReference type="ARBA" id="ARBA00022723"/>
    </source>
</evidence>
<dbReference type="EMBL" id="CP111019">
    <property type="protein sequence ID" value="WAR12513.1"/>
    <property type="molecule type" value="Genomic_DNA"/>
</dbReference>
<sequence length="237" mass="25501">MAAIVGRASREALLKVSSTAQSQNVRQFSFQKLSKAKKAALGTAGVLATGGVGFAVALNTAVLADDEFVVHPPKQPWSFGILSGYDHHSLRRGYEVYKQVCAACHSLQYIRYRELVGVIFSKDEAKAEAAESTVVDGPNGEGEMFERPGKLTDVLPSPYPNPEAAAAANNGAKPPDLTFITRARHGGADYIYSLLTGYKEAPAGVELADGQHYNPYFPGGKISMAEALYNEIIEYQD</sequence>
<evidence type="ECO:0000259" key="10">
    <source>
        <dbReference type="PROSITE" id="PS51007"/>
    </source>
</evidence>
<keyword evidence="12" id="KW-1185">Reference proteome</keyword>
<evidence type="ECO:0000256" key="2">
    <source>
        <dbReference type="ARBA" id="ARBA00006488"/>
    </source>
</evidence>
<evidence type="ECO:0000313" key="12">
    <source>
        <dbReference type="Proteomes" id="UP001164746"/>
    </source>
</evidence>
<evidence type="ECO:0000256" key="6">
    <source>
        <dbReference type="ARBA" id="ARBA00022989"/>
    </source>
</evidence>
<keyword evidence="4" id="KW-0812">Transmembrane</keyword>
<keyword evidence="6" id="KW-1133">Transmembrane helix</keyword>
<keyword evidence="7 9" id="KW-0408">Iron</keyword>
<dbReference type="Gene3D" id="1.10.760.10">
    <property type="entry name" value="Cytochrome c-like domain"/>
    <property type="match status" value="1"/>
</dbReference>
<comment type="similarity">
    <text evidence="2">Belongs to the cytochrome c family.</text>
</comment>
<keyword evidence="8" id="KW-0472">Membrane</keyword>
<dbReference type="SUPFAM" id="SSF46626">
    <property type="entry name" value="Cytochrome c"/>
    <property type="match status" value="1"/>
</dbReference>
<dbReference type="PANTHER" id="PTHR10266">
    <property type="entry name" value="CYTOCHROME C1"/>
    <property type="match status" value="1"/>
</dbReference>
<gene>
    <name evidence="11" type="ORF">MAR_026693</name>
</gene>
<evidence type="ECO:0000256" key="8">
    <source>
        <dbReference type="ARBA" id="ARBA00023136"/>
    </source>
</evidence>